<evidence type="ECO:0000313" key="3">
    <source>
        <dbReference type="Proteomes" id="UP000245647"/>
    </source>
</evidence>
<reference evidence="2 3" key="1">
    <citation type="submission" date="2018-04" db="EMBL/GenBank/DDBJ databases">
        <title>Pedobacter chongqingensis sp. nov., isolated from a rottenly hemp rope.</title>
        <authorList>
            <person name="Cai Y."/>
        </authorList>
    </citation>
    <scope>NUCLEOTIDE SEQUENCE [LARGE SCALE GENOMIC DNA]</scope>
    <source>
        <strain evidence="2 3">FJ4-8</strain>
    </source>
</reference>
<dbReference type="OrthoDB" id="9824264at2"/>
<evidence type="ECO:0000313" key="2">
    <source>
        <dbReference type="EMBL" id="PWG81296.1"/>
    </source>
</evidence>
<dbReference type="Proteomes" id="UP000245647">
    <property type="component" value="Unassembled WGS sequence"/>
</dbReference>
<proteinExistence type="predicted"/>
<accession>A0A2U2PIR1</accession>
<dbReference type="AlphaFoldDB" id="A0A2U2PIR1"/>
<name>A0A2U2PIR1_9SPHI</name>
<comment type="caution">
    <text evidence="2">The sequence shown here is derived from an EMBL/GenBank/DDBJ whole genome shotgun (WGS) entry which is preliminary data.</text>
</comment>
<dbReference type="RefSeq" id="WP_109415238.1">
    <property type="nucleotide sequence ID" value="NZ_QEAS01000005.1"/>
</dbReference>
<dbReference type="PROSITE" id="PS51257">
    <property type="entry name" value="PROKAR_LIPOPROTEIN"/>
    <property type="match status" value="1"/>
</dbReference>
<sequence length="556" mass="64806">MNNKCFLVVVIVSLLFSCTHSTKDESFAANKVVLSVGKVGITEYELEKNLKLFKDAYRDTANQQPSVVEIKKWIEGFVDRTYFLADAYEKGYYKRQEVTQGVASMERLIISQRKGLLEQFMLNGKLTINKKELELARERSRKKISIEYLRFEDFDAAKHFIGGVEIKGSEKFREAVDNSRKHNAIFYEEKIIEWPFTDFSQYHEYLFNLKEGEVTPILTMLDGCYLFYIKDIAISKNGTPDNEIIQKLKFQKEAEIIAGYKKEVDSNTNVIYNSDVLSKFGGILSSRAPLHKFEKKDFSDILSLDAFTYILKQKRIRYTVSDLINYYNYLPLKPEIRNIEQIGEIIRSMVYSEYSYLKAKECGITADPKFILDRENYQKNLIYDYYETEQLKSSVKLSKEDISGWYNKHRSEYVQPVGVNVSIFSFKDSLDRNKGFSDILRYHNDKLRASQIKVAESIQWNINSSYRKPVLSERVMQRLLLSKNGQVLPPIELAGKYSVIIKNYDYGQLNMQLDEVKELIAGHIKSAKLKEVKEGCLTLLKPKYPCENKIEYKKYL</sequence>
<feature type="signal peptide" evidence="1">
    <location>
        <begin position="1"/>
        <end position="22"/>
    </location>
</feature>
<feature type="chain" id="PRO_5015477038" description="PpiC domain-containing protein" evidence="1">
    <location>
        <begin position="23"/>
        <end position="556"/>
    </location>
</feature>
<protein>
    <recommendedName>
        <fullName evidence="4">PpiC domain-containing protein</fullName>
    </recommendedName>
</protein>
<dbReference type="EMBL" id="QEAS01000005">
    <property type="protein sequence ID" value="PWG81296.1"/>
    <property type="molecule type" value="Genomic_DNA"/>
</dbReference>
<keyword evidence="1" id="KW-0732">Signal</keyword>
<evidence type="ECO:0008006" key="4">
    <source>
        <dbReference type="Google" id="ProtNLM"/>
    </source>
</evidence>
<organism evidence="2 3">
    <name type="scientific">Pararcticibacter amylolyticus</name>
    <dbReference type="NCBI Taxonomy" id="2173175"/>
    <lineage>
        <taxon>Bacteria</taxon>
        <taxon>Pseudomonadati</taxon>
        <taxon>Bacteroidota</taxon>
        <taxon>Sphingobacteriia</taxon>
        <taxon>Sphingobacteriales</taxon>
        <taxon>Sphingobacteriaceae</taxon>
        <taxon>Pararcticibacter</taxon>
    </lineage>
</organism>
<evidence type="ECO:0000256" key="1">
    <source>
        <dbReference type="SAM" id="SignalP"/>
    </source>
</evidence>
<gene>
    <name evidence="2" type="ORF">DDR33_07950</name>
</gene>
<keyword evidence="3" id="KW-1185">Reference proteome</keyword>